<evidence type="ECO:0000256" key="1">
    <source>
        <dbReference type="SAM" id="MobiDB-lite"/>
    </source>
</evidence>
<dbReference type="GO" id="GO:0030288">
    <property type="term" value="C:outer membrane-bounded periplasmic space"/>
    <property type="evidence" value="ECO:0007669"/>
    <property type="project" value="InterPro"/>
</dbReference>
<evidence type="ECO:0000256" key="2">
    <source>
        <dbReference type="SAM" id="SignalP"/>
    </source>
</evidence>
<dbReference type="Gene3D" id="3.40.50.10610">
    <property type="entry name" value="ABC-type transport auxiliary lipoprotein component"/>
    <property type="match status" value="1"/>
</dbReference>
<comment type="caution">
    <text evidence="3">The sequence shown here is derived from an EMBL/GenBank/DDBJ whole genome shotgun (WGS) entry which is preliminary data.</text>
</comment>
<dbReference type="InterPro" id="IPR005534">
    <property type="entry name" value="Curli_assmbl/transp-comp_CsgG"/>
</dbReference>
<feature type="compositionally biased region" description="Polar residues" evidence="1">
    <location>
        <begin position="308"/>
        <end position="317"/>
    </location>
</feature>
<feature type="chain" id="PRO_5004712574" evidence="2">
    <location>
        <begin position="22"/>
        <end position="334"/>
    </location>
</feature>
<reference evidence="3 4" key="1">
    <citation type="submission" date="2013-10" db="EMBL/GenBank/DDBJ databases">
        <title>The Genome Sequence of Acinetobacter tjernbergiae CIP107465.</title>
        <authorList>
            <consortium name="The Broad Institute Genomics Platform"/>
            <consortium name="The Broad Institute Genome Sequencing Center for Infectious Disease"/>
            <person name="Cerqueira G."/>
            <person name="Feldgarden M."/>
            <person name="Courvalin P."/>
            <person name="Grillot-Courvalin C."/>
            <person name="Clermont D."/>
            <person name="Rocha E."/>
            <person name="Yoon E.-J."/>
            <person name="Nemec A."/>
            <person name="Young S.K."/>
            <person name="Zeng Q."/>
            <person name="Gargeya S."/>
            <person name="Fitzgerald M."/>
            <person name="Abouelleil A."/>
            <person name="Alvarado L."/>
            <person name="Berlin A.M."/>
            <person name="Chapman S.B."/>
            <person name="Gainer-Dewar J."/>
            <person name="Goldberg J."/>
            <person name="Gnerre S."/>
            <person name="Griggs A."/>
            <person name="Gujja S."/>
            <person name="Hansen M."/>
            <person name="Howarth C."/>
            <person name="Imamovic A."/>
            <person name="Ireland A."/>
            <person name="Larimer J."/>
            <person name="McCowan C."/>
            <person name="Murphy C."/>
            <person name="Pearson M."/>
            <person name="Poon T.W."/>
            <person name="Priest M."/>
            <person name="Roberts A."/>
            <person name="Saif S."/>
            <person name="Shea T."/>
            <person name="Sykes S."/>
            <person name="Wortman J."/>
            <person name="Nusbaum C."/>
            <person name="Birren B."/>
        </authorList>
    </citation>
    <scope>NUCLEOTIDE SEQUENCE [LARGE SCALE GENOMIC DNA]</scope>
    <source>
        <strain evidence="3 4">CIP 107465</strain>
    </source>
</reference>
<sequence length="334" mass="36235">MMKSLLCAALFCLTTIHSANAALQEVMKEATGSGPTQQQAIAEALLIAAQSVNGTSVSSRTDLAEEVNMVVSNNHWSYQGKTSPVFSVETQGTNAINRFQVLSVSGSGKNYRAKVRAYVSKFQSSVADQHLRRIAVMPFQYNYSKTQLTDGSDADDFVTEVADLVGTQLANSRQLSLVSRDYIEEMASENAFLRWDGAPAEMARLGQKVGADYILVGRINEAKTTQGRSFYGAVPAGQQAIRLNWRVIEVNTGKVAAAGTVNQQQRQSLGELIHNSQSTTSSDLLAQQISNDVLNGLSLMPISYSRQNSTQVESSEPLSDAELTPGSSEKPIRW</sequence>
<dbReference type="STRING" id="202955.GCA_000759995_02523"/>
<feature type="signal peptide" evidence="2">
    <location>
        <begin position="1"/>
        <end position="21"/>
    </location>
</feature>
<evidence type="ECO:0000313" key="3">
    <source>
        <dbReference type="EMBL" id="ESK57042.1"/>
    </source>
</evidence>
<proteinExistence type="predicted"/>
<name>V2V449_9GAMM</name>
<keyword evidence="4" id="KW-1185">Reference proteome</keyword>
<dbReference type="Pfam" id="PF03783">
    <property type="entry name" value="CsgG"/>
    <property type="match status" value="1"/>
</dbReference>
<accession>V2V449</accession>
<evidence type="ECO:0000313" key="4">
    <source>
        <dbReference type="Proteomes" id="UP000017404"/>
    </source>
</evidence>
<protein>
    <submittedName>
        <fullName evidence="3">Uncharacterized protein</fullName>
    </submittedName>
</protein>
<dbReference type="PATRIC" id="fig|1120928.5.peg.529"/>
<dbReference type="eggNOG" id="COG1462">
    <property type="taxonomic scope" value="Bacteria"/>
</dbReference>
<dbReference type="Proteomes" id="UP000017404">
    <property type="component" value="Unassembled WGS sequence"/>
</dbReference>
<organism evidence="3 4">
    <name type="scientific">Acinetobacter tjernbergiae DSM 14971 = CIP 107465</name>
    <dbReference type="NCBI Taxonomy" id="1120928"/>
    <lineage>
        <taxon>Bacteria</taxon>
        <taxon>Pseudomonadati</taxon>
        <taxon>Pseudomonadota</taxon>
        <taxon>Gammaproteobacteria</taxon>
        <taxon>Moraxellales</taxon>
        <taxon>Moraxellaceae</taxon>
        <taxon>Acinetobacter</taxon>
    </lineage>
</organism>
<gene>
    <name evidence="3" type="ORF">F990_00516</name>
</gene>
<dbReference type="OrthoDB" id="6073900at2"/>
<feature type="region of interest" description="Disordered" evidence="1">
    <location>
        <begin position="308"/>
        <end position="334"/>
    </location>
</feature>
<keyword evidence="2" id="KW-0732">Signal</keyword>
<dbReference type="EMBL" id="AYEV01000004">
    <property type="protein sequence ID" value="ESK57042.1"/>
    <property type="molecule type" value="Genomic_DNA"/>
</dbReference>
<dbReference type="AlphaFoldDB" id="V2V449"/>